<dbReference type="PATRIC" id="fig|1121338.3.peg.2216"/>
<dbReference type="STRING" id="1121338.CLTEP_21210"/>
<dbReference type="Proteomes" id="UP000075531">
    <property type="component" value="Unassembled WGS sequence"/>
</dbReference>
<protein>
    <submittedName>
        <fullName evidence="3">Peptidase family S41</fullName>
    </submittedName>
</protein>
<proteinExistence type="predicted"/>
<evidence type="ECO:0000313" key="3">
    <source>
        <dbReference type="EMBL" id="KYH33947.1"/>
    </source>
</evidence>
<organism evidence="3 4">
    <name type="scientific">Clostridium tepidiprofundi DSM 19306</name>
    <dbReference type="NCBI Taxonomy" id="1121338"/>
    <lineage>
        <taxon>Bacteria</taxon>
        <taxon>Bacillati</taxon>
        <taxon>Bacillota</taxon>
        <taxon>Clostridia</taxon>
        <taxon>Eubacteriales</taxon>
        <taxon>Clostridiaceae</taxon>
        <taxon>Clostridium</taxon>
    </lineage>
</organism>
<dbReference type="InterPro" id="IPR005151">
    <property type="entry name" value="Tail-specific_protease"/>
</dbReference>
<feature type="transmembrane region" description="Helical" evidence="1">
    <location>
        <begin position="7"/>
        <end position="26"/>
    </location>
</feature>
<evidence type="ECO:0000259" key="2">
    <source>
        <dbReference type="Pfam" id="PF03572"/>
    </source>
</evidence>
<dbReference type="OrthoDB" id="1653205at2"/>
<feature type="domain" description="Tail specific protease" evidence="2">
    <location>
        <begin position="170"/>
        <end position="378"/>
    </location>
</feature>
<accession>A0A151B2Q5</accession>
<keyword evidence="1" id="KW-0472">Membrane</keyword>
<dbReference type="AlphaFoldDB" id="A0A151B2Q5"/>
<dbReference type="Gene3D" id="3.30.750.44">
    <property type="match status" value="1"/>
</dbReference>
<dbReference type="SUPFAM" id="SSF52096">
    <property type="entry name" value="ClpP/crotonase"/>
    <property type="match status" value="1"/>
</dbReference>
<evidence type="ECO:0000256" key="1">
    <source>
        <dbReference type="SAM" id="Phobius"/>
    </source>
</evidence>
<keyword evidence="4" id="KW-1185">Reference proteome</keyword>
<dbReference type="InterPro" id="IPR029045">
    <property type="entry name" value="ClpP/crotonase-like_dom_sf"/>
</dbReference>
<dbReference type="GO" id="GO:0006508">
    <property type="term" value="P:proteolysis"/>
    <property type="evidence" value="ECO:0007669"/>
    <property type="project" value="InterPro"/>
</dbReference>
<dbReference type="EMBL" id="LTBA01000032">
    <property type="protein sequence ID" value="KYH33947.1"/>
    <property type="molecule type" value="Genomic_DNA"/>
</dbReference>
<dbReference type="Pfam" id="PF03572">
    <property type="entry name" value="Peptidase_S41"/>
    <property type="match status" value="1"/>
</dbReference>
<name>A0A151B2Q5_9CLOT</name>
<reference evidence="3 4" key="1">
    <citation type="submission" date="2016-02" db="EMBL/GenBank/DDBJ databases">
        <title>Genome sequence of Clostridium tepidiprofundi DSM 19306.</title>
        <authorList>
            <person name="Poehlein A."/>
            <person name="Daniel R."/>
        </authorList>
    </citation>
    <scope>NUCLEOTIDE SEQUENCE [LARGE SCALE GENOMIC DNA]</scope>
    <source>
        <strain evidence="3 4">DSM 19306</strain>
    </source>
</reference>
<keyword evidence="1" id="KW-0812">Transmembrane</keyword>
<evidence type="ECO:0000313" key="4">
    <source>
        <dbReference type="Proteomes" id="UP000075531"/>
    </source>
</evidence>
<sequence>MKLKRYLSIIAITILTILIVNHLLLYSSEKNLCTLTKVHKIDDYVYLYNMLKKYYPFFELNKKDNNIDWLNNDRKYIKMIENTKNDLEFENTLKYILKDLNNKHTDLIPKKYFSYFIKPYANNEDVFSIFTKLLKKPEVIKRYNYKKSEKNSKYFPKKRFFMCDIIEPNKLAYLKVRRFDNARVNLDKSGILNFFKKVHDFPYIIIDIRGNPGGDIKYWIRNIVSPLISKPIEVEHYVFLKNEKYYKSFYDSDIDYIENIDANILRKIPSIVKNNFEKYYISYLEVEPKNSVGFNGKVFLLVDKKVYSAATRFASFCKASKWAKVIGENTGGGLCGGIDPVLISLPNSGYIIRFPSELVLNEDFTINEEIGVSPDIHVCTSIGTNYKEDKAIQKVLELINSNTFWIYFNSQKL</sequence>
<comment type="caution">
    <text evidence="3">The sequence shown here is derived from an EMBL/GenBank/DDBJ whole genome shotgun (WGS) entry which is preliminary data.</text>
</comment>
<dbReference type="RefSeq" id="WP_066826524.1">
    <property type="nucleotide sequence ID" value="NZ_LTBA01000032.1"/>
</dbReference>
<gene>
    <name evidence="3" type="ORF">CLTEP_21210</name>
</gene>
<dbReference type="Gene3D" id="3.90.226.10">
    <property type="entry name" value="2-enoyl-CoA Hydratase, Chain A, domain 1"/>
    <property type="match status" value="1"/>
</dbReference>
<dbReference type="GO" id="GO:0008236">
    <property type="term" value="F:serine-type peptidase activity"/>
    <property type="evidence" value="ECO:0007669"/>
    <property type="project" value="InterPro"/>
</dbReference>
<keyword evidence="1" id="KW-1133">Transmembrane helix</keyword>